<feature type="compositionally biased region" description="Low complexity" evidence="1">
    <location>
        <begin position="193"/>
        <end position="214"/>
    </location>
</feature>
<feature type="region of interest" description="Disordered" evidence="1">
    <location>
        <begin position="124"/>
        <end position="214"/>
    </location>
</feature>
<comment type="caution">
    <text evidence="2">The sequence shown here is derived from an EMBL/GenBank/DDBJ whole genome shotgun (WGS) entry which is preliminary data.</text>
</comment>
<dbReference type="GeneID" id="34553889"/>
<feature type="compositionally biased region" description="Pro residues" evidence="1">
    <location>
        <begin position="125"/>
        <end position="175"/>
    </location>
</feature>
<feature type="region of interest" description="Disordered" evidence="1">
    <location>
        <begin position="1"/>
        <end position="20"/>
    </location>
</feature>
<feature type="region of interest" description="Disordered" evidence="1">
    <location>
        <begin position="67"/>
        <end position="88"/>
    </location>
</feature>
<evidence type="ECO:0000313" key="2">
    <source>
        <dbReference type="EMBL" id="OHF03860.1"/>
    </source>
</evidence>
<evidence type="ECO:0000256" key="1">
    <source>
        <dbReference type="SAM" id="MobiDB-lite"/>
    </source>
</evidence>
<keyword evidence="3" id="KW-1185">Reference proteome</keyword>
<dbReference type="RefSeq" id="XP_022480996.1">
    <property type="nucleotide sequence ID" value="XM_022612379.1"/>
</dbReference>
<organism evidence="2 3">
    <name type="scientific">Colletotrichum orchidophilum</name>
    <dbReference type="NCBI Taxonomy" id="1209926"/>
    <lineage>
        <taxon>Eukaryota</taxon>
        <taxon>Fungi</taxon>
        <taxon>Dikarya</taxon>
        <taxon>Ascomycota</taxon>
        <taxon>Pezizomycotina</taxon>
        <taxon>Sordariomycetes</taxon>
        <taxon>Hypocreomycetidae</taxon>
        <taxon>Glomerellales</taxon>
        <taxon>Glomerellaceae</taxon>
        <taxon>Colletotrichum</taxon>
    </lineage>
</organism>
<reference evidence="2 3" key="1">
    <citation type="submission" date="2016-09" db="EMBL/GenBank/DDBJ databases">
        <authorList>
            <person name="Capua I."/>
            <person name="De Benedictis P."/>
            <person name="Joannis T."/>
            <person name="Lombin L.H."/>
            <person name="Cattoli G."/>
        </authorList>
    </citation>
    <scope>NUCLEOTIDE SEQUENCE [LARGE SCALE GENOMIC DNA]</scope>
    <source>
        <strain evidence="2 3">IMI 309357</strain>
    </source>
</reference>
<dbReference type="EMBL" id="MJBS01000004">
    <property type="protein sequence ID" value="OHF03860.1"/>
    <property type="molecule type" value="Genomic_DNA"/>
</dbReference>
<name>A0A1G4BR10_9PEZI</name>
<gene>
    <name evidence="2" type="ORF">CORC01_00722</name>
</gene>
<accession>A0A1G4BR10</accession>
<dbReference type="AlphaFoldDB" id="A0A1G4BR10"/>
<dbReference type="Proteomes" id="UP000176998">
    <property type="component" value="Unassembled WGS sequence"/>
</dbReference>
<dbReference type="PRINTS" id="PR01217">
    <property type="entry name" value="PRICHEXTENSN"/>
</dbReference>
<protein>
    <submittedName>
        <fullName evidence="2">Uncharacterized protein</fullName>
    </submittedName>
</protein>
<sequence>MGTEKHNVAQRDEEAEEIRDVRQQKLDAEAANAQAVAAAAQLPGPPNANALPLDPNQLLSVLGLLSGQPQATPTAPGQPGATGLPPNNNANVPTVTIFVTVTPPAAAQTVVIMVPTTVTVTATPAAPPPVNQPPPPPPPAPPVQPSSPPPPPPPAMSTPPPPPPPVVAPPPPPPASGLTMPLVGSSPVPMPAPVASMSAPMSSASSTGTPKGAGGTPTAVVLLGVFGGVGTQNLLNLILRLSANKEPSWRVTLGNGSICVWLDEKTQEQDCGREHADWKADALLISSTKSVTHGAVDFLPDH</sequence>
<proteinExistence type="predicted"/>
<evidence type="ECO:0000313" key="3">
    <source>
        <dbReference type="Proteomes" id="UP000176998"/>
    </source>
</evidence>
<dbReference type="STRING" id="1209926.A0A1G4BR10"/>